<evidence type="ECO:0000313" key="2">
    <source>
        <dbReference type="Proteomes" id="UP000075502"/>
    </source>
</evidence>
<accession>A0A150TLT8</accession>
<evidence type="ECO:0000313" key="1">
    <source>
        <dbReference type="EMBL" id="KYG05428.1"/>
    </source>
</evidence>
<organism evidence="1 2">
    <name type="scientific">Sorangium cellulosum</name>
    <name type="common">Polyangium cellulosum</name>
    <dbReference type="NCBI Taxonomy" id="56"/>
    <lineage>
        <taxon>Bacteria</taxon>
        <taxon>Pseudomonadati</taxon>
        <taxon>Myxococcota</taxon>
        <taxon>Polyangia</taxon>
        <taxon>Polyangiales</taxon>
        <taxon>Polyangiaceae</taxon>
        <taxon>Sorangium</taxon>
    </lineage>
</organism>
<sequence length="103" mass="10430">MSSLGGSVVPCGHVAWIFGCGLATAGRVRHFGMVNVAGEALRPYVGLGLRGGVEVPFSSYLAARLTGELVANLARPTLHLPGGEDLSVAVTSTAGGLHLVASF</sequence>
<name>A0A150TLT8_SORCE</name>
<dbReference type="Proteomes" id="UP000075502">
    <property type="component" value="Unassembled WGS sequence"/>
</dbReference>
<gene>
    <name evidence="1" type="ORF">BE21_40775</name>
</gene>
<dbReference type="AlphaFoldDB" id="A0A150TLT8"/>
<protein>
    <submittedName>
        <fullName evidence="1">Uncharacterized protein</fullName>
    </submittedName>
</protein>
<dbReference type="EMBL" id="JEME01002042">
    <property type="protein sequence ID" value="KYG05428.1"/>
    <property type="molecule type" value="Genomic_DNA"/>
</dbReference>
<comment type="caution">
    <text evidence="1">The sequence shown here is derived from an EMBL/GenBank/DDBJ whole genome shotgun (WGS) entry which is preliminary data.</text>
</comment>
<reference evidence="1 2" key="1">
    <citation type="submission" date="2014-02" db="EMBL/GenBank/DDBJ databases">
        <title>The small core and large imbalanced accessory genome model reveals a collaborative survival strategy of Sorangium cellulosum strains in nature.</title>
        <authorList>
            <person name="Han K."/>
            <person name="Peng R."/>
            <person name="Blom J."/>
            <person name="Li Y.-Z."/>
        </authorList>
    </citation>
    <scope>NUCLEOTIDE SEQUENCE [LARGE SCALE GENOMIC DNA]</scope>
    <source>
        <strain evidence="1 2">So0007-03</strain>
    </source>
</reference>
<proteinExistence type="predicted"/>